<proteinExistence type="predicted"/>
<keyword evidence="1" id="KW-0812">Transmembrane</keyword>
<organism evidence="2">
    <name type="scientific">marine sediment metagenome</name>
    <dbReference type="NCBI Taxonomy" id="412755"/>
    <lineage>
        <taxon>unclassified sequences</taxon>
        <taxon>metagenomes</taxon>
        <taxon>ecological metagenomes</taxon>
    </lineage>
</organism>
<gene>
    <name evidence="2" type="ORF">LCGC14_3048140</name>
</gene>
<dbReference type="EMBL" id="LAZR01064161">
    <property type="protein sequence ID" value="KKK58069.1"/>
    <property type="molecule type" value="Genomic_DNA"/>
</dbReference>
<keyword evidence="1" id="KW-1133">Transmembrane helix</keyword>
<accession>A0A0F8YVF4</accession>
<evidence type="ECO:0000256" key="1">
    <source>
        <dbReference type="SAM" id="Phobius"/>
    </source>
</evidence>
<reference evidence="2" key="1">
    <citation type="journal article" date="2015" name="Nature">
        <title>Complex archaea that bridge the gap between prokaryotes and eukaryotes.</title>
        <authorList>
            <person name="Spang A."/>
            <person name="Saw J.H."/>
            <person name="Jorgensen S.L."/>
            <person name="Zaremba-Niedzwiedzka K."/>
            <person name="Martijn J."/>
            <person name="Lind A.E."/>
            <person name="van Eijk R."/>
            <person name="Schleper C."/>
            <person name="Guy L."/>
            <person name="Ettema T.J."/>
        </authorList>
    </citation>
    <scope>NUCLEOTIDE SEQUENCE</scope>
</reference>
<name>A0A0F8YVF4_9ZZZZ</name>
<feature type="transmembrane region" description="Helical" evidence="1">
    <location>
        <begin position="310"/>
        <end position="336"/>
    </location>
</feature>
<sequence length="355" mass="39167">IYGEIDHIIVTFKDSMGNENYQELTFRASEDMFTFNSTTSILTLSPWMYSVLQEQFIHLKLQHSSVQNYEAYSIFEINIEKYRSINNLNGITQEGLDHIATMQAIEQNILEYTYQYQNAQNTQQGLSEMFYTVFITTISTLITVGITYGIGVLTAPTPDVALNFAGLRFVDPLINDVAIKTFMSTLIARIGRPAALAIATSPIGESIQEIFVDPYIDLVVSEIVRSVGLGVTWQVFASSLVEGGREGITGPLSQFLFGGTQINTQGLIETQHLYQGISEQMAVENAIQTKEYTLKYTPQWSSIIKSGASLILGAALIGIGGPMFFGASLATGFSALQSISKDFKLQKTIIHNIVS</sequence>
<dbReference type="AlphaFoldDB" id="A0A0F8YVF4"/>
<evidence type="ECO:0000313" key="2">
    <source>
        <dbReference type="EMBL" id="KKK58069.1"/>
    </source>
</evidence>
<feature type="non-terminal residue" evidence="2">
    <location>
        <position position="1"/>
    </location>
</feature>
<feature type="non-terminal residue" evidence="2">
    <location>
        <position position="355"/>
    </location>
</feature>
<protein>
    <submittedName>
        <fullName evidence="2">Uncharacterized protein</fullName>
    </submittedName>
</protein>
<keyword evidence="1" id="KW-0472">Membrane</keyword>
<comment type="caution">
    <text evidence="2">The sequence shown here is derived from an EMBL/GenBank/DDBJ whole genome shotgun (WGS) entry which is preliminary data.</text>
</comment>